<evidence type="ECO:0000256" key="1">
    <source>
        <dbReference type="SAM" id="MobiDB-lite"/>
    </source>
</evidence>
<organism evidence="2">
    <name type="scientific">Tanacetum cinerariifolium</name>
    <name type="common">Dalmatian daisy</name>
    <name type="synonym">Chrysanthemum cinerariifolium</name>
    <dbReference type="NCBI Taxonomy" id="118510"/>
    <lineage>
        <taxon>Eukaryota</taxon>
        <taxon>Viridiplantae</taxon>
        <taxon>Streptophyta</taxon>
        <taxon>Embryophyta</taxon>
        <taxon>Tracheophyta</taxon>
        <taxon>Spermatophyta</taxon>
        <taxon>Magnoliopsida</taxon>
        <taxon>eudicotyledons</taxon>
        <taxon>Gunneridae</taxon>
        <taxon>Pentapetalae</taxon>
        <taxon>asterids</taxon>
        <taxon>campanulids</taxon>
        <taxon>Asterales</taxon>
        <taxon>Asteraceae</taxon>
        <taxon>Asteroideae</taxon>
        <taxon>Anthemideae</taxon>
        <taxon>Anthemidinae</taxon>
        <taxon>Tanacetum</taxon>
    </lineage>
</organism>
<proteinExistence type="predicted"/>
<feature type="region of interest" description="Disordered" evidence="1">
    <location>
        <begin position="139"/>
        <end position="186"/>
    </location>
</feature>
<reference evidence="2" key="1">
    <citation type="journal article" date="2019" name="Sci. Rep.">
        <title>Draft genome of Tanacetum cinerariifolium, the natural source of mosquito coil.</title>
        <authorList>
            <person name="Yamashiro T."/>
            <person name="Shiraishi A."/>
            <person name="Satake H."/>
            <person name="Nakayama K."/>
        </authorList>
    </citation>
    <scope>NUCLEOTIDE SEQUENCE</scope>
</reference>
<protein>
    <submittedName>
        <fullName evidence="2">Uncharacterized protein</fullName>
    </submittedName>
</protein>
<dbReference type="EMBL" id="BKCJ010004923">
    <property type="protein sequence ID" value="GEU63869.1"/>
    <property type="molecule type" value="Genomic_DNA"/>
</dbReference>
<gene>
    <name evidence="2" type="ORF">Tci_035847</name>
</gene>
<sequence length="269" mass="30989">MDTTKPQQIALDDALVTPVNRLKIEKCNHRLSSDLKSNEPTIQVTPGQKFIDPSFEEEILSFIRDLGYTGEIKGMYHKKNVDYVYILWEDLVYQVENKNSKKNNDICYPRFTKVIIDYFMSKAYKEYYVVAAGAEPPKAKTKYKKKADEPVTSPKKKPVQATKGNRLKLKGKVTKPDKEKQPAKKTKAKGLVVLSEVALSEVEQIKLDTKRSNKDFRISHESGSEEVDAESRDVRWWKNIRERSQAYGKDNMTSSYSVSTNFRSISRIY</sequence>
<comment type="caution">
    <text evidence="2">The sequence shown here is derived from an EMBL/GenBank/DDBJ whole genome shotgun (WGS) entry which is preliminary data.</text>
</comment>
<accession>A0A6L2LRU5</accession>
<evidence type="ECO:0000313" key="2">
    <source>
        <dbReference type="EMBL" id="GEU63869.1"/>
    </source>
</evidence>
<name>A0A6L2LRU5_TANCI</name>
<dbReference type="AlphaFoldDB" id="A0A6L2LRU5"/>